<accession>A0A5C6DUA1</accession>
<dbReference type="OrthoDB" id="240576at2"/>
<reference evidence="1 2" key="1">
    <citation type="submission" date="2019-02" db="EMBL/GenBank/DDBJ databases">
        <title>Deep-cultivation of Planctomycetes and their phenomic and genomic characterization uncovers novel biology.</title>
        <authorList>
            <person name="Wiegand S."/>
            <person name="Jogler M."/>
            <person name="Boedeker C."/>
            <person name="Pinto D."/>
            <person name="Vollmers J."/>
            <person name="Rivas-Marin E."/>
            <person name="Kohn T."/>
            <person name="Peeters S.H."/>
            <person name="Heuer A."/>
            <person name="Rast P."/>
            <person name="Oberbeckmann S."/>
            <person name="Bunk B."/>
            <person name="Jeske O."/>
            <person name="Meyerdierks A."/>
            <person name="Storesund J.E."/>
            <person name="Kallscheuer N."/>
            <person name="Luecker S."/>
            <person name="Lage O.M."/>
            <person name="Pohl T."/>
            <person name="Merkel B.J."/>
            <person name="Hornburger P."/>
            <person name="Mueller R.-W."/>
            <person name="Bruemmer F."/>
            <person name="Labrenz M."/>
            <person name="Spormann A.M."/>
            <person name="Op Den Camp H."/>
            <person name="Overmann J."/>
            <person name="Amann R."/>
            <person name="Jetten M.S.M."/>
            <person name="Mascher T."/>
            <person name="Medema M.H."/>
            <person name="Devos D.P."/>
            <person name="Kaster A.-K."/>
            <person name="Ovreas L."/>
            <person name="Rohde M."/>
            <person name="Galperin M.Y."/>
            <person name="Jogler C."/>
        </authorList>
    </citation>
    <scope>NUCLEOTIDE SEQUENCE [LARGE SCALE GENOMIC DNA]</scope>
    <source>
        <strain evidence="1 2">Poly41</strain>
    </source>
</reference>
<name>A0A5C6DUA1_9BACT</name>
<dbReference type="Proteomes" id="UP000319143">
    <property type="component" value="Unassembled WGS sequence"/>
</dbReference>
<evidence type="ECO:0000313" key="2">
    <source>
        <dbReference type="Proteomes" id="UP000319143"/>
    </source>
</evidence>
<dbReference type="RefSeq" id="WP_146525467.1">
    <property type="nucleotide sequence ID" value="NZ_SJPV01000002.1"/>
</dbReference>
<evidence type="ECO:0000313" key="1">
    <source>
        <dbReference type="EMBL" id="TWU40953.1"/>
    </source>
</evidence>
<sequence>MPASKIICPFCSLHCDDRFLEPAAQGAWEVDTDCPKAAGEFARALNTAPVARVDSSDATVNQVATFVAEQFSSRPILNVVTAGTDLATARHLQGMASAGKIQLLIDDCPSATAWRTASGREGSVTATLADIRGHADLVWALGDVERSHPKLLQRIDAGAKQGILTERLTATAVANLFASIRSGKPMGTAQSIREAKYLAILVGEGAFESDEAIETAELLAKLLWFLNQTHRAVVLSLDPAATNRSVSAWQTNTTLENLSDDRWFSTPIDVRIGNRYHHPRTAIVQIGGSDPGPDHATAYMPARTIGVDQAGVVIRGDSTVTLPLEAITDRNLSLAIEWLQRWL</sequence>
<proteinExistence type="predicted"/>
<keyword evidence="2" id="KW-1185">Reference proteome</keyword>
<evidence type="ECO:0008006" key="3">
    <source>
        <dbReference type="Google" id="ProtNLM"/>
    </source>
</evidence>
<gene>
    <name evidence="1" type="ORF">Poly41_17880</name>
</gene>
<dbReference type="AlphaFoldDB" id="A0A5C6DUA1"/>
<dbReference type="EMBL" id="SJPV01000002">
    <property type="protein sequence ID" value="TWU40953.1"/>
    <property type="molecule type" value="Genomic_DNA"/>
</dbReference>
<comment type="caution">
    <text evidence="1">The sequence shown here is derived from an EMBL/GenBank/DDBJ whole genome shotgun (WGS) entry which is preliminary data.</text>
</comment>
<organism evidence="1 2">
    <name type="scientific">Novipirellula artificiosorum</name>
    <dbReference type="NCBI Taxonomy" id="2528016"/>
    <lineage>
        <taxon>Bacteria</taxon>
        <taxon>Pseudomonadati</taxon>
        <taxon>Planctomycetota</taxon>
        <taxon>Planctomycetia</taxon>
        <taxon>Pirellulales</taxon>
        <taxon>Pirellulaceae</taxon>
        <taxon>Novipirellula</taxon>
    </lineage>
</organism>
<protein>
    <recommendedName>
        <fullName evidence="3">Formyltransferase/hydrolase complex Fhc subunit B</fullName>
    </recommendedName>
</protein>